<evidence type="ECO:0000256" key="2">
    <source>
        <dbReference type="ARBA" id="ARBA00022694"/>
    </source>
</evidence>
<dbReference type="HAMAP" id="MF_00379">
    <property type="entry name" value="GTPase_MnmE"/>
    <property type="match status" value="1"/>
</dbReference>
<comment type="similarity">
    <text evidence="1 6 7">Belongs to the TRAFAC class TrmE-Era-EngA-EngB-Septin-like GTPase superfamily. TrmE GTPase family.</text>
</comment>
<protein>
    <recommendedName>
        <fullName evidence="6">tRNA modification GTPase MnmE</fullName>
        <ecNumber evidence="6">3.6.-.-</ecNumber>
    </recommendedName>
</protein>
<feature type="compositionally biased region" description="Low complexity" evidence="8">
    <location>
        <begin position="361"/>
        <end position="374"/>
    </location>
</feature>
<feature type="binding site" evidence="6">
    <location>
        <position position="501"/>
    </location>
    <ligand>
        <name>(6S)-5-formyl-5,6,7,8-tetrahydrofolate</name>
        <dbReference type="ChEBI" id="CHEBI:57457"/>
    </ligand>
</feature>
<dbReference type="InterPro" id="IPR006073">
    <property type="entry name" value="GTP-bd"/>
</dbReference>
<keyword evidence="2 6" id="KW-0819">tRNA processing</keyword>
<dbReference type="GO" id="GO:0046872">
    <property type="term" value="F:metal ion binding"/>
    <property type="evidence" value="ECO:0007669"/>
    <property type="project" value="UniProtKB-KW"/>
</dbReference>
<dbReference type="CDD" id="cd04164">
    <property type="entry name" value="trmE"/>
    <property type="match status" value="1"/>
</dbReference>
<dbReference type="RefSeq" id="WP_065255941.1">
    <property type="nucleotide sequence ID" value="NZ_JARDJM010000040.1"/>
</dbReference>
<dbReference type="InterPro" id="IPR027368">
    <property type="entry name" value="MnmE_dom2"/>
</dbReference>
<dbReference type="InterPro" id="IPR027266">
    <property type="entry name" value="TrmE/GcvT-like"/>
</dbReference>
<name>A0A1B8PV36_MORLA</name>
<dbReference type="Pfam" id="PF10396">
    <property type="entry name" value="TrmE_N"/>
    <property type="match status" value="1"/>
</dbReference>
<feature type="binding site" evidence="6">
    <location>
        <begin position="230"/>
        <end position="235"/>
    </location>
    <ligand>
        <name>GTP</name>
        <dbReference type="ChEBI" id="CHEBI:37565"/>
    </ligand>
</feature>
<comment type="function">
    <text evidence="6">Exhibits a very high intrinsic GTPase hydrolysis rate. Involved in the addition of a carboxymethylaminomethyl (cmnm) group at the wobble position (U34) of certain tRNAs, forming tRNA-cmnm(5)s(2)U34.</text>
</comment>
<evidence type="ECO:0000313" key="11">
    <source>
        <dbReference type="Proteomes" id="UP000092607"/>
    </source>
</evidence>
<feature type="binding site" evidence="6">
    <location>
        <begin position="344"/>
        <end position="347"/>
    </location>
    <ligand>
        <name>GTP</name>
        <dbReference type="ChEBI" id="CHEBI:37565"/>
    </ligand>
</feature>
<dbReference type="PROSITE" id="PS51709">
    <property type="entry name" value="G_TRME"/>
    <property type="match status" value="1"/>
</dbReference>
<keyword evidence="6" id="KW-0963">Cytoplasm</keyword>
<keyword evidence="4 6" id="KW-0630">Potassium</keyword>
<feature type="binding site" evidence="6">
    <location>
        <position position="84"/>
    </location>
    <ligand>
        <name>(6S)-5-formyl-5,6,7,8-tetrahydrofolate</name>
        <dbReference type="ChEBI" id="CHEBI:57457"/>
    </ligand>
</feature>
<dbReference type="InterPro" id="IPR005225">
    <property type="entry name" value="Small_GTP-bd"/>
</dbReference>
<dbReference type="NCBIfam" id="TIGR00450">
    <property type="entry name" value="mnmE_trmE_thdF"/>
    <property type="match status" value="1"/>
</dbReference>
<comment type="caution">
    <text evidence="6">Lacks conserved residue(s) required for the propagation of feature annotation.</text>
</comment>
<dbReference type="Gene3D" id="1.20.120.430">
    <property type="entry name" value="tRNA modification GTPase MnmE domain 2"/>
    <property type="match status" value="1"/>
</dbReference>
<gene>
    <name evidence="6" type="primary">mnmE</name>
    <name evidence="6" type="synonym">trmE</name>
    <name evidence="10" type="ORF">A9309_11980</name>
</gene>
<evidence type="ECO:0000256" key="3">
    <source>
        <dbReference type="ARBA" id="ARBA00022741"/>
    </source>
</evidence>
<comment type="subunit">
    <text evidence="6">Homodimer. Heterotetramer of two MnmE and two MnmG subunits.</text>
</comment>
<reference evidence="10 11" key="1">
    <citation type="submission" date="2016-06" db="EMBL/GenBank/DDBJ databases">
        <title>Draft genome of Moraxella lacunata CCUG 57757A.</title>
        <authorList>
            <person name="Salva-Serra F."/>
            <person name="Engstrom-Jakobsson H."/>
            <person name="Thorell K."/>
            <person name="Gonzales-Siles L."/>
            <person name="Karlsson R."/>
            <person name="Boulund F."/>
            <person name="Engstrand L."/>
            <person name="Kristiansson E."/>
            <person name="Moore E."/>
        </authorList>
    </citation>
    <scope>NUCLEOTIDE SEQUENCE [LARGE SCALE GENOMIC DNA]</scope>
    <source>
        <strain evidence="10 11">CCUG 57757A</strain>
    </source>
</reference>
<evidence type="ECO:0000256" key="8">
    <source>
        <dbReference type="SAM" id="MobiDB-lite"/>
    </source>
</evidence>
<dbReference type="EMBL" id="LZMS01000118">
    <property type="protein sequence ID" value="OBX59127.1"/>
    <property type="molecule type" value="Genomic_DNA"/>
</dbReference>
<feature type="binding site" evidence="6">
    <location>
        <position position="230"/>
    </location>
    <ligand>
        <name>K(+)</name>
        <dbReference type="ChEBI" id="CHEBI:29103"/>
    </ligand>
</feature>
<feature type="binding site" evidence="6">
    <location>
        <position position="249"/>
    </location>
    <ligand>
        <name>K(+)</name>
        <dbReference type="ChEBI" id="CHEBI:29103"/>
    </ligand>
</feature>
<dbReference type="Pfam" id="PF01926">
    <property type="entry name" value="MMR_HSR1"/>
    <property type="match status" value="1"/>
</dbReference>
<keyword evidence="6" id="KW-0479">Metal-binding</keyword>
<dbReference type="InterPro" id="IPR031168">
    <property type="entry name" value="G_TrmE"/>
</dbReference>
<comment type="caution">
    <text evidence="10">The sequence shown here is derived from an EMBL/GenBank/DDBJ whole genome shotgun (WGS) entry which is preliminary data.</text>
</comment>
<keyword evidence="3 6" id="KW-0547">Nucleotide-binding</keyword>
<dbReference type="NCBIfam" id="TIGR00231">
    <property type="entry name" value="small_GTP"/>
    <property type="match status" value="1"/>
</dbReference>
<sequence length="501" mass="54029">MPTLSQQPTIVAIASPIGQGGVGVIRLSGRTAHAIGCAISGKSTLTPRHAHFAKFKDNTGAVIDEGVIIYFNAPHSFTGEDVVELQGHGGMVLQNLLLARCFELGAKQATAGEFSMRAFENDKIDLVQAEAIADAISATSVAQASSAMRSLSGEFSKKINELSEKIANIRLYVEASIDFPDEDDVEFLSDGVIESKIDEILRAIDDILVTAKQGQLLRDGVQVVLAGKPNAGKSSLLNRLAGVERAIVTDIAGTTRDTLSETLVLDGLTVHLTDTAGLRDTSDKVEKIGIDRAKSAVKQADILLFVYDVSSESEPFILAKELFADIIDEIGMENFERKLVMIANKADLLGNVSRETMADFNPNNNHNDNQNGENVPRETIQNSLNNLNNQDDSNVPRETISQIRVSCTTGQGLDDLVGLLKDKVGFHPPENSLIARTRHIDALKRAKSHVTDAHTQLVVYQAGELVAESLRLSQTALGEITGQMTADELLGRIFSSFCIGK</sequence>
<keyword evidence="5 6" id="KW-0342">GTP-binding</keyword>
<dbReference type="InterPro" id="IPR027417">
    <property type="entry name" value="P-loop_NTPase"/>
</dbReference>
<dbReference type="OrthoDB" id="9805918at2"/>
<accession>A0A1B8PV36</accession>
<evidence type="ECO:0000259" key="9">
    <source>
        <dbReference type="PROSITE" id="PS51709"/>
    </source>
</evidence>
<feature type="binding site" evidence="6">
    <location>
        <position position="123"/>
    </location>
    <ligand>
        <name>(6S)-5-formyl-5,6,7,8-tetrahydrofolate</name>
        <dbReference type="ChEBI" id="CHEBI:57457"/>
    </ligand>
</feature>
<comment type="cofactor">
    <cofactor evidence="6">
        <name>K(+)</name>
        <dbReference type="ChEBI" id="CHEBI:29103"/>
    </cofactor>
    <text evidence="6">Binds 1 potassium ion per subunit.</text>
</comment>
<feature type="region of interest" description="Disordered" evidence="8">
    <location>
        <begin position="357"/>
        <end position="376"/>
    </location>
</feature>
<dbReference type="GO" id="GO:0005829">
    <property type="term" value="C:cytosol"/>
    <property type="evidence" value="ECO:0007669"/>
    <property type="project" value="TreeGrafter"/>
</dbReference>
<feature type="binding site" evidence="6">
    <location>
        <begin position="249"/>
        <end position="255"/>
    </location>
    <ligand>
        <name>GTP</name>
        <dbReference type="ChEBI" id="CHEBI:37565"/>
    </ligand>
</feature>
<dbReference type="GO" id="GO:0030488">
    <property type="term" value="P:tRNA methylation"/>
    <property type="evidence" value="ECO:0007669"/>
    <property type="project" value="TreeGrafter"/>
</dbReference>
<feature type="binding site" evidence="6">
    <location>
        <position position="234"/>
    </location>
    <ligand>
        <name>Mg(2+)</name>
        <dbReference type="ChEBI" id="CHEBI:18420"/>
    </ligand>
</feature>
<feature type="binding site" evidence="6">
    <location>
        <begin position="274"/>
        <end position="277"/>
    </location>
    <ligand>
        <name>GTP</name>
        <dbReference type="ChEBI" id="CHEBI:37565"/>
    </ligand>
</feature>
<keyword evidence="6" id="KW-0378">Hydrolase</keyword>
<evidence type="ECO:0000313" key="10">
    <source>
        <dbReference type="EMBL" id="OBX59127.1"/>
    </source>
</evidence>
<dbReference type="Proteomes" id="UP000092607">
    <property type="component" value="Unassembled WGS sequence"/>
</dbReference>
<dbReference type="PANTHER" id="PTHR42714">
    <property type="entry name" value="TRNA MODIFICATION GTPASE GTPBP3"/>
    <property type="match status" value="1"/>
</dbReference>
<dbReference type="SUPFAM" id="SSF116878">
    <property type="entry name" value="TrmE connector domain"/>
    <property type="match status" value="1"/>
</dbReference>
<evidence type="ECO:0000256" key="1">
    <source>
        <dbReference type="ARBA" id="ARBA00011043"/>
    </source>
</evidence>
<evidence type="ECO:0000256" key="5">
    <source>
        <dbReference type="ARBA" id="ARBA00023134"/>
    </source>
</evidence>
<dbReference type="CDD" id="cd14858">
    <property type="entry name" value="TrmE_N"/>
    <property type="match status" value="1"/>
</dbReference>
<evidence type="ECO:0000256" key="7">
    <source>
        <dbReference type="RuleBase" id="RU003313"/>
    </source>
</evidence>
<dbReference type="Gene3D" id="3.40.50.300">
    <property type="entry name" value="P-loop containing nucleotide triphosphate hydrolases"/>
    <property type="match status" value="1"/>
</dbReference>
<dbReference type="InterPro" id="IPR004520">
    <property type="entry name" value="GTPase_MnmE"/>
</dbReference>
<dbReference type="Pfam" id="PF12631">
    <property type="entry name" value="MnmE_helical"/>
    <property type="match status" value="1"/>
</dbReference>
<feature type="binding site" evidence="6">
    <location>
        <position position="251"/>
    </location>
    <ligand>
        <name>K(+)</name>
        <dbReference type="ChEBI" id="CHEBI:29103"/>
    </ligand>
</feature>
<keyword evidence="6" id="KW-0460">Magnesium</keyword>
<dbReference type="NCBIfam" id="NF003661">
    <property type="entry name" value="PRK05291.1-3"/>
    <property type="match status" value="1"/>
</dbReference>
<dbReference type="PANTHER" id="PTHR42714:SF2">
    <property type="entry name" value="TRNA MODIFICATION GTPASE GTPBP3, MITOCHONDRIAL"/>
    <property type="match status" value="1"/>
</dbReference>
<feature type="domain" description="TrmE-type G" evidence="9">
    <location>
        <begin position="220"/>
        <end position="425"/>
    </location>
</feature>
<dbReference type="GO" id="GO:0005525">
    <property type="term" value="F:GTP binding"/>
    <property type="evidence" value="ECO:0007669"/>
    <property type="project" value="UniProtKB-UniRule"/>
</dbReference>
<evidence type="ECO:0000256" key="6">
    <source>
        <dbReference type="HAMAP-Rule" id="MF_00379"/>
    </source>
</evidence>
<dbReference type="Gene3D" id="3.30.1360.120">
    <property type="entry name" value="Probable tRNA modification gtpase trme, domain 1"/>
    <property type="match status" value="1"/>
</dbReference>
<proteinExistence type="inferred from homology"/>
<comment type="subcellular location">
    <subcellularLocation>
        <location evidence="6">Cytoplasm</location>
    </subcellularLocation>
</comment>
<dbReference type="InterPro" id="IPR025867">
    <property type="entry name" value="MnmE_helical"/>
</dbReference>
<dbReference type="InterPro" id="IPR018948">
    <property type="entry name" value="GTP-bd_TrmE_N"/>
</dbReference>
<dbReference type="SUPFAM" id="SSF52540">
    <property type="entry name" value="P-loop containing nucleoside triphosphate hydrolases"/>
    <property type="match status" value="1"/>
</dbReference>
<organism evidence="10 11">
    <name type="scientific">Moraxella lacunata</name>
    <dbReference type="NCBI Taxonomy" id="477"/>
    <lineage>
        <taxon>Bacteria</taxon>
        <taxon>Pseudomonadati</taxon>
        <taxon>Pseudomonadota</taxon>
        <taxon>Gammaproteobacteria</taxon>
        <taxon>Moraxellales</taxon>
        <taxon>Moraxellaceae</taxon>
        <taxon>Moraxella</taxon>
    </lineage>
</organism>
<dbReference type="EC" id="3.6.-.-" evidence="6"/>
<feature type="binding site" evidence="6">
    <location>
        <position position="254"/>
    </location>
    <ligand>
        <name>K(+)</name>
        <dbReference type="ChEBI" id="CHEBI:29103"/>
    </ligand>
</feature>
<feature type="binding site" evidence="6">
    <location>
        <position position="26"/>
    </location>
    <ligand>
        <name>(6S)-5-formyl-5,6,7,8-tetrahydrofolate</name>
        <dbReference type="ChEBI" id="CHEBI:57457"/>
    </ligand>
</feature>
<evidence type="ECO:0000256" key="4">
    <source>
        <dbReference type="ARBA" id="ARBA00022958"/>
    </source>
</evidence>
<feature type="binding site" evidence="6">
    <location>
        <position position="255"/>
    </location>
    <ligand>
        <name>Mg(2+)</name>
        <dbReference type="ChEBI" id="CHEBI:18420"/>
    </ligand>
</feature>
<dbReference type="GO" id="GO:0003924">
    <property type="term" value="F:GTPase activity"/>
    <property type="evidence" value="ECO:0007669"/>
    <property type="project" value="UniProtKB-UniRule"/>
</dbReference>
<dbReference type="AlphaFoldDB" id="A0A1B8PV36"/>
<dbReference type="GO" id="GO:0002098">
    <property type="term" value="P:tRNA wobble uridine modification"/>
    <property type="evidence" value="ECO:0007669"/>
    <property type="project" value="TreeGrafter"/>
</dbReference>